<reference evidence="1" key="2">
    <citation type="submission" date="2021-08" db="EMBL/GenBank/DDBJ databases">
        <authorList>
            <person name="Tani A."/>
            <person name="Ola A."/>
            <person name="Ogura Y."/>
            <person name="Katsura K."/>
            <person name="Hayashi T."/>
        </authorList>
    </citation>
    <scope>NUCLEOTIDE SEQUENCE</scope>
    <source>
        <strain evidence="1">LMG 23639</strain>
    </source>
</reference>
<keyword evidence="2" id="KW-1185">Reference proteome</keyword>
<evidence type="ECO:0000313" key="1">
    <source>
        <dbReference type="EMBL" id="GJE07854.1"/>
    </source>
</evidence>
<evidence type="ECO:0008006" key="3">
    <source>
        <dbReference type="Google" id="ProtNLM"/>
    </source>
</evidence>
<protein>
    <recommendedName>
        <fullName evidence="3">HNH endonuclease</fullName>
    </recommendedName>
</protein>
<proteinExistence type="predicted"/>
<comment type="caution">
    <text evidence="1">The sequence shown here is derived from an EMBL/GenBank/DDBJ whole genome shotgun (WGS) entry which is preliminary data.</text>
</comment>
<reference evidence="1" key="1">
    <citation type="journal article" date="2021" name="Front. Microbiol.">
        <title>Comprehensive Comparative Genomics and Phenotyping of Methylobacterium Species.</title>
        <authorList>
            <person name="Alessa O."/>
            <person name="Ogura Y."/>
            <person name="Fujitani Y."/>
            <person name="Takami H."/>
            <person name="Hayashi T."/>
            <person name="Sahin N."/>
            <person name="Tani A."/>
        </authorList>
    </citation>
    <scope>NUCLEOTIDE SEQUENCE</scope>
    <source>
        <strain evidence="1">LMG 23639</strain>
    </source>
</reference>
<evidence type="ECO:0000313" key="2">
    <source>
        <dbReference type="Proteomes" id="UP001055102"/>
    </source>
</evidence>
<accession>A0ABQ4T1G0</accession>
<dbReference type="RefSeq" id="WP_238277229.1">
    <property type="nucleotide sequence ID" value="NZ_BPQR01000056.1"/>
</dbReference>
<name>A0ABQ4T1G0_9HYPH</name>
<sequence>MLYASAASRPWKGWYSLAAWRRRRAAQLEAHPLCQRCERIGQVVPATVADHVEPHRGDHDKFWHGLLQSLCKPCHDRDKQREENGGRAIAAVGADGWPI</sequence>
<gene>
    <name evidence="1" type="ORF">AOPFMNJM_3186</name>
</gene>
<dbReference type="EMBL" id="BPQR01000056">
    <property type="protein sequence ID" value="GJE07854.1"/>
    <property type="molecule type" value="Genomic_DNA"/>
</dbReference>
<dbReference type="Proteomes" id="UP001055102">
    <property type="component" value="Unassembled WGS sequence"/>
</dbReference>
<organism evidence="1 2">
    <name type="scientific">Methylobacterium jeotgali</name>
    <dbReference type="NCBI Taxonomy" id="381630"/>
    <lineage>
        <taxon>Bacteria</taxon>
        <taxon>Pseudomonadati</taxon>
        <taxon>Pseudomonadota</taxon>
        <taxon>Alphaproteobacteria</taxon>
        <taxon>Hyphomicrobiales</taxon>
        <taxon>Methylobacteriaceae</taxon>
        <taxon>Methylobacterium</taxon>
    </lineage>
</organism>